<evidence type="ECO:0000313" key="2">
    <source>
        <dbReference type="Proteomes" id="UP001187415"/>
    </source>
</evidence>
<sequence length="114" mass="12074">MWMYCIFEGFGEVKNITACASSSPCVGVKRQIPVELWCANANGGEPLKIHEEIITGRCPTFFSAAAPPLPWGDSVSKQRGLTPQRELTLPPGAAEGAGVRGDSGDWQTVVIAAA</sequence>
<dbReference type="Proteomes" id="UP001187415">
    <property type="component" value="Unassembled WGS sequence"/>
</dbReference>
<accession>A0AA88LXR7</accession>
<protein>
    <submittedName>
        <fullName evidence="1">Uncharacterized protein</fullName>
    </submittedName>
</protein>
<dbReference type="AlphaFoldDB" id="A0AA88LXR7"/>
<dbReference type="EMBL" id="JAUPFM010000016">
    <property type="protein sequence ID" value="KAK2826296.1"/>
    <property type="molecule type" value="Genomic_DNA"/>
</dbReference>
<evidence type="ECO:0000313" key="1">
    <source>
        <dbReference type="EMBL" id="KAK2826296.1"/>
    </source>
</evidence>
<name>A0AA88LXR7_CHASR</name>
<organism evidence="1 2">
    <name type="scientific">Channa striata</name>
    <name type="common">Snakehead murrel</name>
    <name type="synonym">Ophicephalus striatus</name>
    <dbReference type="NCBI Taxonomy" id="64152"/>
    <lineage>
        <taxon>Eukaryota</taxon>
        <taxon>Metazoa</taxon>
        <taxon>Chordata</taxon>
        <taxon>Craniata</taxon>
        <taxon>Vertebrata</taxon>
        <taxon>Euteleostomi</taxon>
        <taxon>Actinopterygii</taxon>
        <taxon>Neopterygii</taxon>
        <taxon>Teleostei</taxon>
        <taxon>Neoteleostei</taxon>
        <taxon>Acanthomorphata</taxon>
        <taxon>Anabantaria</taxon>
        <taxon>Anabantiformes</taxon>
        <taxon>Channoidei</taxon>
        <taxon>Channidae</taxon>
        <taxon>Channa</taxon>
    </lineage>
</organism>
<reference evidence="1" key="1">
    <citation type="submission" date="2023-07" db="EMBL/GenBank/DDBJ databases">
        <title>Chromosome-level Genome Assembly of Striped Snakehead (Channa striata).</title>
        <authorList>
            <person name="Liu H."/>
        </authorList>
    </citation>
    <scope>NUCLEOTIDE SEQUENCE</scope>
    <source>
        <strain evidence="1">Gz</strain>
        <tissue evidence="1">Muscle</tissue>
    </source>
</reference>
<gene>
    <name evidence="1" type="ORF">Q5P01_020510</name>
</gene>
<comment type="caution">
    <text evidence="1">The sequence shown here is derived from an EMBL/GenBank/DDBJ whole genome shotgun (WGS) entry which is preliminary data.</text>
</comment>
<keyword evidence="2" id="KW-1185">Reference proteome</keyword>
<proteinExistence type="predicted"/>